<evidence type="ECO:0000313" key="2">
    <source>
        <dbReference type="EMBL" id="ESJ94588.1"/>
    </source>
</evidence>
<dbReference type="InterPro" id="IPR049945">
    <property type="entry name" value="AAA_22"/>
</dbReference>
<dbReference type="Gene3D" id="3.40.50.300">
    <property type="entry name" value="P-loop containing nucleotide triphosphate hydrolases"/>
    <property type="match status" value="1"/>
</dbReference>
<keyword evidence="3" id="KW-1185">Reference proteome</keyword>
<dbReference type="InterPro" id="IPR027417">
    <property type="entry name" value="P-loop_NTPase"/>
</dbReference>
<gene>
    <name evidence="2" type="ORF">P800_02681</name>
</gene>
<dbReference type="Gene3D" id="6.10.20.30">
    <property type="match status" value="1"/>
</dbReference>
<evidence type="ECO:0000313" key="3">
    <source>
        <dbReference type="Proteomes" id="UP000018465"/>
    </source>
</evidence>
<dbReference type="Pfam" id="PF11426">
    <property type="entry name" value="Tn7_TnsC_Int"/>
    <property type="match status" value="1"/>
</dbReference>
<protein>
    <recommendedName>
        <fullName evidence="1">AAA+ ATPase domain-containing protein</fullName>
    </recommendedName>
</protein>
<evidence type="ECO:0000259" key="1">
    <source>
        <dbReference type="SMART" id="SM00382"/>
    </source>
</evidence>
<feature type="domain" description="AAA+ ATPase" evidence="1">
    <location>
        <begin position="128"/>
        <end position="292"/>
    </location>
</feature>
<dbReference type="Pfam" id="PF13401">
    <property type="entry name" value="AAA_22"/>
    <property type="match status" value="1"/>
</dbReference>
<dbReference type="RefSeq" id="WP_004647624.1">
    <property type="nucleotide sequence ID" value="NZ_KI530565.1"/>
</dbReference>
<dbReference type="EMBL" id="AYHO01000005">
    <property type="protein sequence ID" value="ESJ94588.1"/>
    <property type="molecule type" value="Genomic_DNA"/>
</dbReference>
<dbReference type="SMART" id="SM00382">
    <property type="entry name" value="AAA"/>
    <property type="match status" value="1"/>
</dbReference>
<dbReference type="Proteomes" id="UP000018465">
    <property type="component" value="Unassembled WGS sequence"/>
</dbReference>
<reference evidence="2 3" key="1">
    <citation type="submission" date="2013-10" db="EMBL/GenBank/DDBJ databases">
        <title>The Genome Sequence of Acinetobacter lwoffii NIPH 512.</title>
        <authorList>
            <consortium name="The Broad Institute Genomics Platform"/>
            <consortium name="The Broad Institute Genome Sequencing Center for Infectious Disease"/>
            <person name="Cerqueira G."/>
            <person name="Feldgarden M."/>
            <person name="Courvalin P."/>
            <person name="Grillot-Courvalin C."/>
            <person name="Clermont D."/>
            <person name="Rocha E."/>
            <person name="Yoon E.-J."/>
            <person name="Nemec A."/>
            <person name="Young S.K."/>
            <person name="Zeng Q."/>
            <person name="Gargeya S."/>
            <person name="Fitzgerald M."/>
            <person name="Abouelleil A."/>
            <person name="Alvarado L."/>
            <person name="Berlin A.M."/>
            <person name="Chapman S.B."/>
            <person name="Gainer-Dewar J."/>
            <person name="Goldberg J."/>
            <person name="Gnerre S."/>
            <person name="Griggs A."/>
            <person name="Gujja S."/>
            <person name="Hansen M."/>
            <person name="Howarth C."/>
            <person name="Imamovic A."/>
            <person name="Ireland A."/>
            <person name="Larimer J."/>
            <person name="McCowan C."/>
            <person name="Murphy C."/>
            <person name="Pearson M."/>
            <person name="Poon T.W."/>
            <person name="Priest M."/>
            <person name="Roberts A."/>
            <person name="Saif S."/>
            <person name="Shea T."/>
            <person name="Sykes S."/>
            <person name="Wortman J."/>
            <person name="Nusbaum C."/>
            <person name="Birren B."/>
        </authorList>
    </citation>
    <scope>NUCLEOTIDE SEQUENCE [LARGE SCALE GENOMIC DNA]</scope>
    <source>
        <strain evidence="2 3">NIPH 512</strain>
    </source>
</reference>
<name>A0ABP2ZGL4_ACILW</name>
<organism evidence="2 3">
    <name type="scientific">Acinetobacter lwoffii NCTC 5866 = CIP 64.10 = NIPH 512</name>
    <dbReference type="NCBI Taxonomy" id="981327"/>
    <lineage>
        <taxon>Bacteria</taxon>
        <taxon>Pseudomonadati</taxon>
        <taxon>Pseudomonadota</taxon>
        <taxon>Gammaproteobacteria</taxon>
        <taxon>Moraxellales</taxon>
        <taxon>Moraxellaceae</taxon>
        <taxon>Acinetobacter</taxon>
    </lineage>
</organism>
<dbReference type="SUPFAM" id="SSF52540">
    <property type="entry name" value="P-loop containing nucleoside triphosphate hydrolases"/>
    <property type="match status" value="1"/>
</dbReference>
<accession>A0ABP2ZGL4</accession>
<proteinExistence type="predicted"/>
<sequence>MTNKNDHAVYTASPVSDYQGNPFIEALPEIFEAKDTIQAIRGTIEFKLSDRQLPNNTRAHIISQLLNNFFHPIKRHLTLEQKISIMLRKGYVGRNITTGDLSRHLQNSFEHIKSNDFNASRHTNLISTAQSLVFIGFSGSGKTTTLNRILRNYPQKIYHPEHNFTQLVYLKIDCPYNGSLKSLYLSFFSAVDRALGTSYEQQYTQKRHNEQKLLQLMGHIAHLHAIGLLVIDEIQHLMANRSKNSDEMLNFFVTLVNVYSLPIIMVGTPKASNIFERDLRSSRRAVGFGSIHWEPIKNEPAIKTPDGKVRKSEWMTFTDALWKYQWLRKADLALSEELRQCWFDLTQGILDVTVKLFVLAQIRAIESGLERITVKLLQNTYQEDFKPIHHIIDALRSGDARRIAQYPDLITPEIDRQLLKLFSKIEESAIEQEDELDEYQGHDESMRLHALLLELGYDSKILIPMVKKVFIKHPDKHLTELLSIILDWLKQNEDSTKSPPLSKPKISKPKLLKYDQWHTLDSVDLRFQFSQKKSGQSFYDHLKTETDLIFDIPDWIKQVS</sequence>
<dbReference type="InterPro" id="IPR003593">
    <property type="entry name" value="AAA+_ATPase"/>
</dbReference>
<comment type="caution">
    <text evidence="2">The sequence shown here is derived from an EMBL/GenBank/DDBJ whole genome shotgun (WGS) entry which is preliminary data.</text>
</comment>
<dbReference type="InterPro" id="IPR021542">
    <property type="entry name" value="Tn7_TnsC"/>
</dbReference>